<dbReference type="OrthoDB" id="9781491at2"/>
<comment type="function">
    <text evidence="1 11">Catalyzes the synthesis of alpha-ribazole-5'-phosphate from nicotinate mononucleotide (NAMN) and 5,6-dimethylbenzimidazole (DMB).</text>
</comment>
<evidence type="ECO:0000313" key="12">
    <source>
        <dbReference type="EMBL" id="SKC55143.1"/>
    </source>
</evidence>
<dbReference type="Gene3D" id="3.40.50.10210">
    <property type="match status" value="1"/>
</dbReference>
<evidence type="ECO:0000256" key="1">
    <source>
        <dbReference type="ARBA" id="ARBA00002197"/>
    </source>
</evidence>
<evidence type="ECO:0000256" key="3">
    <source>
        <dbReference type="ARBA" id="ARBA00007110"/>
    </source>
</evidence>
<sequence length="349" mass="37162">MELLKETLGKIKELDKEAMGKARERINNLIKPEGSLGRLEEMAEKLVGITGKRFPKVDNRAVIVMAGDHGVYEEGVAPDPQIITAIQTCNFTKGITGVCALAKQAKADVISVDIGVASDLKEPRVINRKIKYGTDNMTKGPAMTRKEAIKALEVGIEIATDEIKKGRNLLATGEMGIGNTTPSTAIISVLGSYDPQEITGKGAGLSEEKVIHKARIIKKAIEINKPDPEDGIDVLSKVGGLEIGGMAGVMIAGAAERVPVVVDGLIATAAALIACKIEPKVKNYLFASHASLEKGAARASKLLGLEPMLNMDMRLGEGTGAVLTFNLIEAAVYMNNEMITFEEAGIMRD</sequence>
<dbReference type="HAMAP" id="MF_00230">
    <property type="entry name" value="CobT"/>
    <property type="match status" value="1"/>
</dbReference>
<comment type="catalytic activity">
    <reaction evidence="10 11">
        <text>5,6-dimethylbenzimidazole + nicotinate beta-D-ribonucleotide = alpha-ribazole 5'-phosphate + nicotinate + H(+)</text>
        <dbReference type="Rhea" id="RHEA:11196"/>
        <dbReference type="ChEBI" id="CHEBI:15378"/>
        <dbReference type="ChEBI" id="CHEBI:15890"/>
        <dbReference type="ChEBI" id="CHEBI:32544"/>
        <dbReference type="ChEBI" id="CHEBI:57502"/>
        <dbReference type="ChEBI" id="CHEBI:57918"/>
        <dbReference type="EC" id="2.4.2.21"/>
    </reaction>
</comment>
<keyword evidence="13" id="KW-1185">Reference proteome</keyword>
<evidence type="ECO:0000256" key="7">
    <source>
        <dbReference type="ARBA" id="ARBA00022676"/>
    </source>
</evidence>
<keyword evidence="7 11" id="KW-0328">Glycosyltransferase</keyword>
<dbReference type="InterPro" id="IPR036087">
    <property type="entry name" value="Nict_dMeBzImd_PRibTrfase_sf"/>
</dbReference>
<dbReference type="SUPFAM" id="SSF52733">
    <property type="entry name" value="Nicotinate mononucleotide:5,6-dimethylbenzimidazole phosphoribosyltransferase (CobT)"/>
    <property type="match status" value="1"/>
</dbReference>
<evidence type="ECO:0000313" key="13">
    <source>
        <dbReference type="Proteomes" id="UP000190285"/>
    </source>
</evidence>
<dbReference type="Proteomes" id="UP000190285">
    <property type="component" value="Unassembled WGS sequence"/>
</dbReference>
<dbReference type="Pfam" id="PF02277">
    <property type="entry name" value="DBI_PRT"/>
    <property type="match status" value="1"/>
</dbReference>
<name>A0A1T5JUL8_9FIRM</name>
<dbReference type="InterPro" id="IPR023195">
    <property type="entry name" value="Nict_dMeBzImd_PRibTrfase_N"/>
</dbReference>
<dbReference type="FunFam" id="3.40.50.10210:FF:000001">
    <property type="entry name" value="Nicotinate-nucleotide--dimethylbenzimidazole phosphoribosyltransferase"/>
    <property type="match status" value="1"/>
</dbReference>
<evidence type="ECO:0000256" key="5">
    <source>
        <dbReference type="ARBA" id="ARBA00015486"/>
    </source>
</evidence>
<dbReference type="CDD" id="cd02439">
    <property type="entry name" value="DMB-PRT_CobT"/>
    <property type="match status" value="1"/>
</dbReference>
<keyword evidence="6 11" id="KW-0169">Cobalamin biosynthesis</keyword>
<dbReference type="STRING" id="36842.SAMN02194393_01359"/>
<evidence type="ECO:0000256" key="8">
    <source>
        <dbReference type="ARBA" id="ARBA00022679"/>
    </source>
</evidence>
<dbReference type="UniPathway" id="UPA00061">
    <property type="reaction ID" value="UER00516"/>
</dbReference>
<evidence type="ECO:0000256" key="2">
    <source>
        <dbReference type="ARBA" id="ARBA00005049"/>
    </source>
</evidence>
<dbReference type="GO" id="GO:0008939">
    <property type="term" value="F:nicotinate-nucleotide-dimethylbenzimidazole phosphoribosyltransferase activity"/>
    <property type="evidence" value="ECO:0007669"/>
    <property type="project" value="UniProtKB-UniRule"/>
</dbReference>
<dbReference type="EMBL" id="FUZT01000003">
    <property type="protein sequence ID" value="SKC55143.1"/>
    <property type="molecule type" value="Genomic_DNA"/>
</dbReference>
<evidence type="ECO:0000256" key="9">
    <source>
        <dbReference type="ARBA" id="ARBA00030686"/>
    </source>
</evidence>
<dbReference type="NCBIfam" id="NF000996">
    <property type="entry name" value="PRK00105.1"/>
    <property type="match status" value="1"/>
</dbReference>
<proteinExistence type="inferred from homology"/>
<dbReference type="InterPro" id="IPR003200">
    <property type="entry name" value="Nict_dMeBzImd_PRibTrfase"/>
</dbReference>
<dbReference type="AlphaFoldDB" id="A0A1T5JUL8"/>
<dbReference type="PANTHER" id="PTHR43463:SF1">
    <property type="entry name" value="NICOTINATE-NUCLEOTIDE--DIMETHYLBENZIMIDAZOLE PHOSPHORIBOSYLTRANSFERASE"/>
    <property type="match status" value="1"/>
</dbReference>
<evidence type="ECO:0000256" key="6">
    <source>
        <dbReference type="ARBA" id="ARBA00022573"/>
    </source>
</evidence>
<evidence type="ECO:0000256" key="11">
    <source>
        <dbReference type="HAMAP-Rule" id="MF_00230"/>
    </source>
</evidence>
<organism evidence="12 13">
    <name type="scientific">Maledivibacter halophilus</name>
    <dbReference type="NCBI Taxonomy" id="36842"/>
    <lineage>
        <taxon>Bacteria</taxon>
        <taxon>Bacillati</taxon>
        <taxon>Bacillota</taxon>
        <taxon>Clostridia</taxon>
        <taxon>Peptostreptococcales</taxon>
        <taxon>Caminicellaceae</taxon>
        <taxon>Maledivibacter</taxon>
    </lineage>
</organism>
<gene>
    <name evidence="11" type="primary">cobT</name>
    <name evidence="12" type="ORF">SAMN02194393_01359</name>
</gene>
<dbReference type="EC" id="2.4.2.21" evidence="4 11"/>
<evidence type="ECO:0000256" key="4">
    <source>
        <dbReference type="ARBA" id="ARBA00011991"/>
    </source>
</evidence>
<feature type="active site" description="Proton acceptor" evidence="11">
    <location>
        <position position="317"/>
    </location>
</feature>
<dbReference type="RefSeq" id="WP_079490353.1">
    <property type="nucleotide sequence ID" value="NZ_FUZT01000003.1"/>
</dbReference>
<dbReference type="NCBIfam" id="TIGR03160">
    <property type="entry name" value="cobT_DBIPRT"/>
    <property type="match status" value="1"/>
</dbReference>
<reference evidence="12 13" key="1">
    <citation type="submission" date="2017-02" db="EMBL/GenBank/DDBJ databases">
        <authorList>
            <person name="Peterson S.W."/>
        </authorList>
    </citation>
    <scope>NUCLEOTIDE SEQUENCE [LARGE SCALE GENOMIC DNA]</scope>
    <source>
        <strain evidence="12 13">M1</strain>
    </source>
</reference>
<dbReference type="PANTHER" id="PTHR43463">
    <property type="entry name" value="NICOTINATE-NUCLEOTIDE--DIMETHYLBENZIMIDAZOLE PHOSPHORIBOSYLTRANSFERASE"/>
    <property type="match status" value="1"/>
</dbReference>
<protein>
    <recommendedName>
        <fullName evidence="5 11">Nicotinate-nucleotide--dimethylbenzimidazole phosphoribosyltransferase</fullName>
        <shortName evidence="11">NN:DBI PRT</shortName>
        <ecNumber evidence="4 11">2.4.2.21</ecNumber>
    </recommendedName>
    <alternativeName>
        <fullName evidence="9 11">N(1)-alpha-phosphoribosyltransferase</fullName>
    </alternativeName>
</protein>
<dbReference type="Gene3D" id="1.10.1610.10">
    <property type="match status" value="1"/>
</dbReference>
<keyword evidence="8 11" id="KW-0808">Transferase</keyword>
<dbReference type="GO" id="GO:0009236">
    <property type="term" value="P:cobalamin biosynthetic process"/>
    <property type="evidence" value="ECO:0007669"/>
    <property type="project" value="UniProtKB-UniRule"/>
</dbReference>
<comment type="similarity">
    <text evidence="3 11">Belongs to the CobT family.</text>
</comment>
<comment type="pathway">
    <text evidence="2 11">Nucleoside biosynthesis; alpha-ribazole biosynthesis; alpha-ribazole from 5,6-dimethylbenzimidazole: step 1/2.</text>
</comment>
<evidence type="ECO:0000256" key="10">
    <source>
        <dbReference type="ARBA" id="ARBA00047340"/>
    </source>
</evidence>
<dbReference type="InterPro" id="IPR017846">
    <property type="entry name" value="Nict_dMeBzImd_PRibTrfase_bact"/>
</dbReference>
<accession>A0A1T5JUL8</accession>